<keyword evidence="1" id="KW-0808">Transferase</keyword>
<dbReference type="Pfam" id="PF12804">
    <property type="entry name" value="NTP_transf_3"/>
    <property type="match status" value="1"/>
</dbReference>
<evidence type="ECO:0000259" key="2">
    <source>
        <dbReference type="Pfam" id="PF12804"/>
    </source>
</evidence>
<sequence>MPEFDAIILAGGRGSRLGGVSKADLMVGGKRLLDVVLEAVRHARTTVVVGQVAAPDGVLVTLEDPPGTGPAAGIVAGLEAVAQPAGWTVVLACDLPGVQAAVPRLLAATARDDDLDGYCLASPEGSPQWLLGIHRTPRLRLVAQTYGDPRNRSVRGLLAGLRLGLLPDADDDGRDVDTWVDHAYWNEFWREKMSQDETGWQEFVDRVCAALEVDPGRVDMHGVLDLSREVAHAGARPMAPVSAHLWGLAAGADPGADLDYLRRVVEDSATSAPLPPLKAEEK</sequence>
<dbReference type="InterPro" id="IPR045598">
    <property type="entry name" value="DUF6457"/>
</dbReference>
<reference evidence="4 5" key="1">
    <citation type="submission" date="2021-03" db="EMBL/GenBank/DDBJ databases">
        <title>Human Oral Microbial Genomes.</title>
        <authorList>
            <person name="Johnston C.D."/>
            <person name="Chen T."/>
            <person name="Dewhirst F.E."/>
        </authorList>
    </citation>
    <scope>NUCLEOTIDE SEQUENCE [LARGE SCALE GENOMIC DNA]</scope>
    <source>
        <strain evidence="4 5">DSMZ 100122</strain>
    </source>
</reference>
<feature type="domain" description="MobA-like NTP transferase" evidence="2">
    <location>
        <begin position="6"/>
        <end position="154"/>
    </location>
</feature>
<gene>
    <name evidence="4" type="ORF">J5A65_10985</name>
</gene>
<keyword evidence="5" id="KW-1185">Reference proteome</keyword>
<feature type="domain" description="DUF6457" evidence="3">
    <location>
        <begin position="197"/>
        <end position="256"/>
    </location>
</feature>
<organism evidence="4 5">
    <name type="scientific">Arachnia rubra</name>
    <dbReference type="NCBI Taxonomy" id="1547448"/>
    <lineage>
        <taxon>Bacteria</taxon>
        <taxon>Bacillati</taxon>
        <taxon>Actinomycetota</taxon>
        <taxon>Actinomycetes</taxon>
        <taxon>Propionibacteriales</taxon>
        <taxon>Propionibacteriaceae</taxon>
        <taxon>Arachnia</taxon>
    </lineage>
</organism>
<evidence type="ECO:0000259" key="3">
    <source>
        <dbReference type="Pfam" id="PF20058"/>
    </source>
</evidence>
<dbReference type="InterPro" id="IPR029044">
    <property type="entry name" value="Nucleotide-diphossugar_trans"/>
</dbReference>
<dbReference type="SUPFAM" id="SSF53448">
    <property type="entry name" value="Nucleotide-diphospho-sugar transferases"/>
    <property type="match status" value="1"/>
</dbReference>
<protein>
    <submittedName>
        <fullName evidence="4">Nucleotidyltransferase family protein</fullName>
    </submittedName>
</protein>
<dbReference type="RefSeq" id="WP_212321927.1">
    <property type="nucleotide sequence ID" value="NZ_AP024463.1"/>
</dbReference>
<accession>A0ABX7Y3W3</accession>
<dbReference type="PANTHER" id="PTHR19136:SF81">
    <property type="entry name" value="MOLYBDENUM COFACTOR GUANYLYLTRANSFERASE"/>
    <property type="match status" value="1"/>
</dbReference>
<dbReference type="Pfam" id="PF20058">
    <property type="entry name" value="DUF6457"/>
    <property type="match status" value="1"/>
</dbReference>
<dbReference type="InterPro" id="IPR025877">
    <property type="entry name" value="MobA-like_NTP_Trfase"/>
</dbReference>
<evidence type="ECO:0000313" key="5">
    <source>
        <dbReference type="Proteomes" id="UP000678513"/>
    </source>
</evidence>
<name>A0ABX7Y3W3_9ACTN</name>
<evidence type="ECO:0000313" key="4">
    <source>
        <dbReference type="EMBL" id="QUC07453.1"/>
    </source>
</evidence>
<dbReference type="PANTHER" id="PTHR19136">
    <property type="entry name" value="MOLYBDENUM COFACTOR GUANYLYLTRANSFERASE"/>
    <property type="match status" value="1"/>
</dbReference>
<dbReference type="Gene3D" id="3.90.550.10">
    <property type="entry name" value="Spore Coat Polysaccharide Biosynthesis Protein SpsA, Chain A"/>
    <property type="match status" value="1"/>
</dbReference>
<proteinExistence type="predicted"/>
<evidence type="ECO:0000256" key="1">
    <source>
        <dbReference type="ARBA" id="ARBA00022679"/>
    </source>
</evidence>
<dbReference type="EMBL" id="CP072384">
    <property type="protein sequence ID" value="QUC07453.1"/>
    <property type="molecule type" value="Genomic_DNA"/>
</dbReference>
<dbReference type="Proteomes" id="UP000678513">
    <property type="component" value="Chromosome"/>
</dbReference>